<keyword evidence="2" id="KW-1003">Cell membrane</keyword>
<dbReference type="InterPro" id="IPR050833">
    <property type="entry name" value="Poly_Biosynth_Transport"/>
</dbReference>
<feature type="transmembrane region" description="Helical" evidence="6">
    <location>
        <begin position="136"/>
        <end position="158"/>
    </location>
</feature>
<evidence type="ECO:0000313" key="8">
    <source>
        <dbReference type="Proteomes" id="UP000076962"/>
    </source>
</evidence>
<dbReference type="Pfam" id="PF13440">
    <property type="entry name" value="Polysacc_synt_3"/>
    <property type="match status" value="1"/>
</dbReference>
<evidence type="ECO:0000256" key="2">
    <source>
        <dbReference type="ARBA" id="ARBA00022475"/>
    </source>
</evidence>
<feature type="transmembrane region" description="Helical" evidence="6">
    <location>
        <begin position="244"/>
        <end position="268"/>
    </location>
</feature>
<dbReference type="PANTHER" id="PTHR30250:SF28">
    <property type="entry name" value="POLYSACCHARIDE BIOSYNTHESIS PROTEIN"/>
    <property type="match status" value="1"/>
</dbReference>
<keyword evidence="3 6" id="KW-0812">Transmembrane</keyword>
<feature type="transmembrane region" description="Helical" evidence="6">
    <location>
        <begin position="179"/>
        <end position="197"/>
    </location>
</feature>
<keyword evidence="4 6" id="KW-1133">Transmembrane helix</keyword>
<feature type="transmembrane region" description="Helical" evidence="6">
    <location>
        <begin position="316"/>
        <end position="334"/>
    </location>
</feature>
<reference evidence="7 8" key="1">
    <citation type="submission" date="2016-05" db="EMBL/GenBank/DDBJ databases">
        <title>Single-cell genome of chain-forming Candidatus Thiomargarita nelsonii and comparison to other large sulfur-oxidizing bacteria.</title>
        <authorList>
            <person name="Winkel M."/>
            <person name="Salman V."/>
            <person name="Woyke T."/>
            <person name="Schulz-Vogt H."/>
            <person name="Richter M."/>
            <person name="Flood B."/>
            <person name="Bailey J."/>
            <person name="Amann R."/>
            <person name="Mussmann M."/>
        </authorList>
    </citation>
    <scope>NUCLEOTIDE SEQUENCE [LARGE SCALE GENOMIC DNA]</scope>
    <source>
        <strain evidence="7 8">THI036</strain>
    </source>
</reference>
<protein>
    <submittedName>
        <fullName evidence="7">O-antigen translocase</fullName>
    </submittedName>
</protein>
<feature type="transmembrane region" description="Helical" evidence="6">
    <location>
        <begin position="346"/>
        <end position="365"/>
    </location>
</feature>
<gene>
    <name evidence="7" type="ORF">THIOM_001298</name>
</gene>
<dbReference type="Proteomes" id="UP000076962">
    <property type="component" value="Unassembled WGS sequence"/>
</dbReference>
<dbReference type="EMBL" id="LUTY01000685">
    <property type="protein sequence ID" value="OAD22885.1"/>
    <property type="molecule type" value="Genomic_DNA"/>
</dbReference>
<feature type="transmembrane region" description="Helical" evidence="6">
    <location>
        <begin position="110"/>
        <end position="130"/>
    </location>
</feature>
<feature type="transmembrane region" description="Helical" evidence="6">
    <location>
        <begin position="288"/>
        <end position="309"/>
    </location>
</feature>
<evidence type="ECO:0000256" key="6">
    <source>
        <dbReference type="SAM" id="Phobius"/>
    </source>
</evidence>
<evidence type="ECO:0000256" key="5">
    <source>
        <dbReference type="ARBA" id="ARBA00023136"/>
    </source>
</evidence>
<organism evidence="7 8">
    <name type="scientific">Candidatus Thiomargarita nelsonii</name>
    <dbReference type="NCBI Taxonomy" id="1003181"/>
    <lineage>
        <taxon>Bacteria</taxon>
        <taxon>Pseudomonadati</taxon>
        <taxon>Pseudomonadota</taxon>
        <taxon>Gammaproteobacteria</taxon>
        <taxon>Thiotrichales</taxon>
        <taxon>Thiotrichaceae</taxon>
        <taxon>Thiomargarita</taxon>
    </lineage>
</organism>
<sequence>MAIVSSVTPAISGKYEVAQVLPVRKQDALHLFVIAIYVTVLLSFLFLIMFLSLHDQVINIFDIQKLSAWILFVPFSLLMLGFLNTFSYYTNRKKEYNVLAKSKVIQSISAIFIQLFFGIFNAGFIGLLIASMISSAIATIYLLKMYIHDFTTKIFLLSSRKKALLKEYADFPAYNASTGLLNGLSVSAPVFFLSFYYPESMVGYFALVQRVAMAPLSFISVAVSQVNLKSVVDLVNHGQCVECYLYKISGVLLLITFFPFIILTLYAPELFSFVFGEKWLVAGQFTQIMIPAIALRFIVSTLSSTLGATKNNKIGAIWKIVYFVSTILVLSIYAPEGNIDVTLKAYVINEIVLAILYYVAILYAAKNPNNVITVKIV</sequence>
<dbReference type="AlphaFoldDB" id="A0A176S4F4"/>
<evidence type="ECO:0000256" key="1">
    <source>
        <dbReference type="ARBA" id="ARBA00004651"/>
    </source>
</evidence>
<keyword evidence="8" id="KW-1185">Reference proteome</keyword>
<evidence type="ECO:0000313" key="7">
    <source>
        <dbReference type="EMBL" id="OAD22885.1"/>
    </source>
</evidence>
<dbReference type="GO" id="GO:0005886">
    <property type="term" value="C:plasma membrane"/>
    <property type="evidence" value="ECO:0007669"/>
    <property type="project" value="UniProtKB-SubCell"/>
</dbReference>
<comment type="caution">
    <text evidence="7">The sequence shown here is derived from an EMBL/GenBank/DDBJ whole genome shotgun (WGS) entry which is preliminary data.</text>
</comment>
<comment type="subcellular location">
    <subcellularLocation>
        <location evidence="1">Cell membrane</location>
        <topology evidence="1">Multi-pass membrane protein</topology>
    </subcellularLocation>
</comment>
<feature type="transmembrane region" description="Helical" evidence="6">
    <location>
        <begin position="203"/>
        <end position="223"/>
    </location>
</feature>
<proteinExistence type="predicted"/>
<dbReference type="PANTHER" id="PTHR30250">
    <property type="entry name" value="PST FAMILY PREDICTED COLANIC ACID TRANSPORTER"/>
    <property type="match status" value="1"/>
</dbReference>
<accession>A0A176S4F4</accession>
<name>A0A176S4F4_9GAMM</name>
<keyword evidence="5 6" id="KW-0472">Membrane</keyword>
<evidence type="ECO:0000256" key="4">
    <source>
        <dbReference type="ARBA" id="ARBA00022989"/>
    </source>
</evidence>
<feature type="transmembrane region" description="Helical" evidence="6">
    <location>
        <begin position="66"/>
        <end position="89"/>
    </location>
</feature>
<feature type="transmembrane region" description="Helical" evidence="6">
    <location>
        <begin position="31"/>
        <end position="54"/>
    </location>
</feature>
<evidence type="ECO:0000256" key="3">
    <source>
        <dbReference type="ARBA" id="ARBA00022692"/>
    </source>
</evidence>